<dbReference type="OrthoDB" id="10263185at2759"/>
<dbReference type="PANTHER" id="PTHR12455:SF0">
    <property type="entry name" value="NUCLEOLAR COMPLEX PROTEIN 4 HOMOLOG"/>
    <property type="match status" value="1"/>
</dbReference>
<gene>
    <name evidence="4" type="ORF">HYH03_012789</name>
</gene>
<dbReference type="PANTHER" id="PTHR12455">
    <property type="entry name" value="NUCLEOLAR COMPLEX PROTEIN 4"/>
    <property type="match status" value="1"/>
</dbReference>
<organism evidence="4 5">
    <name type="scientific">Edaphochlamys debaryana</name>
    <dbReference type="NCBI Taxonomy" id="47281"/>
    <lineage>
        <taxon>Eukaryota</taxon>
        <taxon>Viridiplantae</taxon>
        <taxon>Chlorophyta</taxon>
        <taxon>core chlorophytes</taxon>
        <taxon>Chlorophyceae</taxon>
        <taxon>CS clade</taxon>
        <taxon>Chlamydomonadales</taxon>
        <taxon>Chlamydomonadales incertae sedis</taxon>
        <taxon>Edaphochlamys</taxon>
    </lineage>
</organism>
<evidence type="ECO:0000259" key="3">
    <source>
        <dbReference type="Pfam" id="PF03914"/>
    </source>
</evidence>
<dbReference type="GO" id="GO:0042254">
    <property type="term" value="P:ribosome biogenesis"/>
    <property type="evidence" value="ECO:0007669"/>
    <property type="project" value="InterPro"/>
</dbReference>
<accession>A0A835XUM8</accession>
<dbReference type="InterPro" id="IPR027193">
    <property type="entry name" value="Noc4"/>
</dbReference>
<reference evidence="4" key="1">
    <citation type="journal article" date="2020" name="bioRxiv">
        <title>Comparative genomics of Chlamydomonas.</title>
        <authorList>
            <person name="Craig R.J."/>
            <person name="Hasan A.R."/>
            <person name="Ness R.W."/>
            <person name="Keightley P.D."/>
        </authorList>
    </citation>
    <scope>NUCLEOTIDE SEQUENCE</scope>
    <source>
        <strain evidence="4">CCAP 11/70</strain>
    </source>
</reference>
<protein>
    <recommendedName>
        <fullName evidence="3">CCAAT-binding factor domain-containing protein</fullName>
    </recommendedName>
</protein>
<comment type="similarity">
    <text evidence="1">Belongs to the CBF/MAK21 family.</text>
</comment>
<comment type="caution">
    <text evidence="4">The sequence shown here is derived from an EMBL/GenBank/DDBJ whole genome shotgun (WGS) entry which is preliminary data.</text>
</comment>
<dbReference type="Pfam" id="PF03914">
    <property type="entry name" value="CBF"/>
    <property type="match status" value="1"/>
</dbReference>
<dbReference type="InterPro" id="IPR005612">
    <property type="entry name" value="CCAAT-binding_factor"/>
</dbReference>
<dbReference type="AlphaFoldDB" id="A0A835XUM8"/>
<sequence length="681" mass="69520">MAELASVQALVGELLSGGRAKANNVVKLLSILNSTKHEPSAKAAIQGLKQFFVAAGSDGQLAEGLPGAPVRPAKRQKLAGGAEGAAAAAAEDDPESRYRQWLGRQYAGLTEALLAIATSGASASAASNPAAATPAAAAAAEPGAGAAGPACAASASGGLAVVAAAAVMELVRVEAGPGVFSARLFGRLLGGMLAGRGVRGEVFSLLFAKHMGHADVRFYTLATVRALAARHAAAPEGAGREEEEEDEGPSSSAAAAAVAGALGSGASDPSAAAAARPASLPDLARNCLDCLLRCPDALDPDPRDWSSWCGATEFNMVSATADKNESARVRRRRKEAEAAAAAAGGQAAAAAAPAQPRAQWANAKTQKRLYGEAWMALLRLPLPSDALRRALVALPERLLPHLAAPQHLADLLTHCVGRGGLTGMLALNGLFILVTRHGLEYPQFYERLYSLLVPEAFSARSRSQFFRLADLFLSSTLVPAYTVAAFAKRFARLALTASPPGAMLAIAFVHNLIRRHPALGVMLHNPPGPGEAEAGAEGAGSGKWARRGVDVYDEAQPDPARSRAVESSLWELEALRSHYCPQVSAFVCVLDKDLTDRTKTAEVALDALLGAGAGAAGGAAAGGGSYAALVRGELGRRLKAAPVAFYPAGKAPVALFGPGGADAEDWGGWALQPEGAGAGGA</sequence>
<dbReference type="GO" id="GO:0030692">
    <property type="term" value="C:Noc4p-Nop14p complex"/>
    <property type="evidence" value="ECO:0007669"/>
    <property type="project" value="TreeGrafter"/>
</dbReference>
<dbReference type="Proteomes" id="UP000612055">
    <property type="component" value="Unassembled WGS sequence"/>
</dbReference>
<dbReference type="EMBL" id="JAEHOE010000081">
    <property type="protein sequence ID" value="KAG2488616.1"/>
    <property type="molecule type" value="Genomic_DNA"/>
</dbReference>
<evidence type="ECO:0000256" key="1">
    <source>
        <dbReference type="ARBA" id="ARBA00007797"/>
    </source>
</evidence>
<feature type="domain" description="CCAAT-binding factor" evidence="3">
    <location>
        <begin position="424"/>
        <end position="586"/>
    </location>
</feature>
<feature type="region of interest" description="Disordered" evidence="2">
    <location>
        <begin position="233"/>
        <end position="255"/>
    </location>
</feature>
<evidence type="ECO:0000313" key="4">
    <source>
        <dbReference type="EMBL" id="KAG2488616.1"/>
    </source>
</evidence>
<keyword evidence="5" id="KW-1185">Reference proteome</keyword>
<evidence type="ECO:0000256" key="2">
    <source>
        <dbReference type="SAM" id="MobiDB-lite"/>
    </source>
</evidence>
<proteinExistence type="inferred from homology"/>
<name>A0A835XUM8_9CHLO</name>
<evidence type="ECO:0000313" key="5">
    <source>
        <dbReference type="Proteomes" id="UP000612055"/>
    </source>
</evidence>
<dbReference type="GO" id="GO:0032040">
    <property type="term" value="C:small-subunit processome"/>
    <property type="evidence" value="ECO:0007669"/>
    <property type="project" value="TreeGrafter"/>
</dbReference>